<dbReference type="PANTHER" id="PTHR46193:SF21">
    <property type="entry name" value="SLL1138 PROTEIN"/>
    <property type="match status" value="1"/>
</dbReference>
<dbReference type="InterPro" id="IPR023214">
    <property type="entry name" value="HAD_sf"/>
</dbReference>
<dbReference type="InterPro" id="IPR006439">
    <property type="entry name" value="HAD-SF_hydro_IA"/>
</dbReference>
<dbReference type="GO" id="GO:0003824">
    <property type="term" value="F:catalytic activity"/>
    <property type="evidence" value="ECO:0007669"/>
    <property type="project" value="UniProtKB-ARBA"/>
</dbReference>
<dbReference type="NCBIfam" id="TIGR01509">
    <property type="entry name" value="HAD-SF-IA-v3"/>
    <property type="match status" value="1"/>
</dbReference>
<dbReference type="Gene3D" id="1.10.150.240">
    <property type="entry name" value="Putative phosphatase, domain 2"/>
    <property type="match status" value="1"/>
</dbReference>
<accession>A0A2W4WMP5</accession>
<keyword evidence="3" id="KW-0479">Metal-binding</keyword>
<dbReference type="SUPFAM" id="SSF56784">
    <property type="entry name" value="HAD-like"/>
    <property type="match status" value="1"/>
</dbReference>
<organism evidence="5 6">
    <name type="scientific">Shackletoniella antarctica</name>
    <dbReference type="NCBI Taxonomy" id="268115"/>
    <lineage>
        <taxon>Bacteria</taxon>
        <taxon>Bacillati</taxon>
        <taxon>Cyanobacteriota</taxon>
        <taxon>Cyanophyceae</taxon>
        <taxon>Oculatellales</taxon>
        <taxon>Oculatellaceae</taxon>
        <taxon>Shackletoniella</taxon>
    </lineage>
</organism>
<evidence type="ECO:0000256" key="4">
    <source>
        <dbReference type="ARBA" id="ARBA00022842"/>
    </source>
</evidence>
<dbReference type="CDD" id="cd07505">
    <property type="entry name" value="HAD_BPGM-like"/>
    <property type="match status" value="1"/>
</dbReference>
<dbReference type="Pfam" id="PF00702">
    <property type="entry name" value="Hydrolase"/>
    <property type="match status" value="1"/>
</dbReference>
<evidence type="ECO:0000256" key="1">
    <source>
        <dbReference type="ARBA" id="ARBA00001946"/>
    </source>
</evidence>
<dbReference type="InterPro" id="IPR036412">
    <property type="entry name" value="HAD-like_sf"/>
</dbReference>
<evidence type="ECO:0000256" key="2">
    <source>
        <dbReference type="ARBA" id="ARBA00006171"/>
    </source>
</evidence>
<dbReference type="SFLD" id="SFLDS00003">
    <property type="entry name" value="Haloacid_Dehalogenase"/>
    <property type="match status" value="1"/>
</dbReference>
<name>A0A2W4WMP5_9CYAN</name>
<evidence type="ECO:0000313" key="6">
    <source>
        <dbReference type="Proteomes" id="UP000249081"/>
    </source>
</evidence>
<dbReference type="InterPro" id="IPR023198">
    <property type="entry name" value="PGP-like_dom2"/>
</dbReference>
<dbReference type="Gene3D" id="3.40.50.1000">
    <property type="entry name" value="HAD superfamily/HAD-like"/>
    <property type="match status" value="1"/>
</dbReference>
<dbReference type="EMBL" id="QBMN01000030">
    <property type="protein sequence ID" value="PZO43159.1"/>
    <property type="molecule type" value="Genomic_DNA"/>
</dbReference>
<comment type="caution">
    <text evidence="5">The sequence shown here is derived from an EMBL/GenBank/DDBJ whole genome shotgun (WGS) entry which is preliminary data.</text>
</comment>
<evidence type="ECO:0000256" key="3">
    <source>
        <dbReference type="ARBA" id="ARBA00022723"/>
    </source>
</evidence>
<evidence type="ECO:0000313" key="5">
    <source>
        <dbReference type="EMBL" id="PZO43159.1"/>
    </source>
</evidence>
<proteinExistence type="inferred from homology"/>
<dbReference type="SFLD" id="SFLDG01129">
    <property type="entry name" value="C1.5:_HAD__Beta-PGM__Phosphata"/>
    <property type="match status" value="1"/>
</dbReference>
<dbReference type="InterPro" id="IPR051600">
    <property type="entry name" value="Beta-PGM-like"/>
</dbReference>
<reference evidence="6" key="1">
    <citation type="submission" date="2018-04" db="EMBL/GenBank/DDBJ databases">
        <authorList>
            <person name="Cornet L."/>
        </authorList>
    </citation>
    <scope>NUCLEOTIDE SEQUENCE [LARGE SCALE GENOMIC DNA]</scope>
</reference>
<protein>
    <submittedName>
        <fullName evidence="5">HAD family phosphatase</fullName>
    </submittedName>
</protein>
<sequence length="247" mass="27142">MVLKAVLLDFNGVVINDETIHEQLITDLLLEENLRPNPQDLADCCLGRSDAACLSDLLARQGRIISDAYLEKLLARKATRYQELLVNLGQLPFYPGIADLIYQVRAAQLKLAIVSGARRGEIETVLSLVDWGKHVELIISADDLPVGVSKPSPDGYLLAVELLNRQHTDLSLQPAECLAVEDSFAGIEAAKHAGVPVLGVAHAYPYQMIHRRATWAVDHLYELSLDWLKPYYGSAPPAPSNQSKEGV</sequence>
<dbReference type="GO" id="GO:0046872">
    <property type="term" value="F:metal ion binding"/>
    <property type="evidence" value="ECO:0007669"/>
    <property type="project" value="UniProtKB-KW"/>
</dbReference>
<comment type="cofactor">
    <cofactor evidence="1">
        <name>Mg(2+)</name>
        <dbReference type="ChEBI" id="CHEBI:18420"/>
    </cofactor>
</comment>
<reference evidence="5 6" key="2">
    <citation type="submission" date="2018-06" db="EMBL/GenBank/DDBJ databases">
        <title>Metagenomic assembly of (sub)arctic Cyanobacteria and their associated microbiome from non-axenic cultures.</title>
        <authorList>
            <person name="Baurain D."/>
        </authorList>
    </citation>
    <scope>NUCLEOTIDE SEQUENCE [LARGE SCALE GENOMIC DNA]</scope>
    <source>
        <strain evidence="5">ULC041bin1</strain>
    </source>
</reference>
<comment type="similarity">
    <text evidence="2">Belongs to the HAD-like hydrolase superfamily. CbbY/CbbZ/Gph/YieH family.</text>
</comment>
<gene>
    <name evidence="5" type="ORF">DCF17_06145</name>
</gene>
<dbReference type="Proteomes" id="UP000249081">
    <property type="component" value="Unassembled WGS sequence"/>
</dbReference>
<keyword evidence="4" id="KW-0460">Magnesium</keyword>
<dbReference type="PANTHER" id="PTHR46193">
    <property type="entry name" value="6-PHOSPHOGLUCONATE PHOSPHATASE"/>
    <property type="match status" value="1"/>
</dbReference>
<dbReference type="AlphaFoldDB" id="A0A2W4WMP5"/>